<dbReference type="GO" id="GO:0055085">
    <property type="term" value="P:transmembrane transport"/>
    <property type="evidence" value="ECO:0007669"/>
    <property type="project" value="InterPro"/>
</dbReference>
<sequence>MKAARYVLAGAALASCILTQTVHAETLSFGIISTDSSSALKQRWQPLIDDLNKQTGLDVKAYFATDYAGIIEAMRFNKVQIGFFGNASAIEAVDRSNGEVFAKVKYKNGEAGYYPLLITNSDSKWKSLDQVLKNTKEVNLGFGDPNSTSGTLVPSYYLFAKNGINAKTAFKSVLPSSHEANMLAVINDKVDVATNNTDMLDIIRTQKPQLYPKVRVLWKSPLIPSDPLVYRRDLPQATKDKLRNFFDHYAEKDLHEQQIVNAISGYSGFADLSDAQLVPIRQMALFQKKQQVQNDAHLDDADKRSQIAALDQKIAALDNAQTATQTQAAAK</sequence>
<dbReference type="PROSITE" id="PS51257">
    <property type="entry name" value="PROKAR_LIPOPROTEIN"/>
    <property type="match status" value="1"/>
</dbReference>
<dbReference type="Proteomes" id="UP000036959">
    <property type="component" value="Unassembled WGS sequence"/>
</dbReference>
<evidence type="ECO:0000256" key="1">
    <source>
        <dbReference type="ARBA" id="ARBA00007162"/>
    </source>
</evidence>
<dbReference type="EMBL" id="LFJJ01000001">
    <property type="protein sequence ID" value="KND62454.1"/>
    <property type="molecule type" value="Genomic_DNA"/>
</dbReference>
<dbReference type="InterPro" id="IPR017797">
    <property type="entry name" value="Phosphnate-bd"/>
</dbReference>
<name>A0A0L0MKB4_9BURK</name>
<dbReference type="Gene3D" id="1.20.58.90">
    <property type="match status" value="1"/>
</dbReference>
<dbReference type="Gene3D" id="3.40.190.10">
    <property type="entry name" value="Periplasmic binding protein-like II"/>
    <property type="match status" value="2"/>
</dbReference>
<dbReference type="GO" id="GO:0043190">
    <property type="term" value="C:ATP-binding cassette (ABC) transporter complex"/>
    <property type="evidence" value="ECO:0007669"/>
    <property type="project" value="InterPro"/>
</dbReference>
<dbReference type="RefSeq" id="WP_050451490.1">
    <property type="nucleotide sequence ID" value="NZ_LFJJ01000001.1"/>
</dbReference>
<dbReference type="Pfam" id="PF12974">
    <property type="entry name" value="Phosphonate-bd"/>
    <property type="match status" value="1"/>
</dbReference>
<comment type="similarity">
    <text evidence="1">Belongs to the phosphate/phosphite/phosphonate binding protein family.</text>
</comment>
<feature type="chain" id="PRO_5005544260" evidence="3">
    <location>
        <begin position="25"/>
        <end position="331"/>
    </location>
</feature>
<dbReference type="OrthoDB" id="5318791at2"/>
<accession>A0A0L0MKB4</accession>
<dbReference type="AlphaFoldDB" id="A0A0L0MKB4"/>
<dbReference type="NCBIfam" id="TIGR01098">
    <property type="entry name" value="3A0109s03R"/>
    <property type="match status" value="1"/>
</dbReference>
<dbReference type="PATRIC" id="fig|242163.4.peg.129"/>
<dbReference type="InterPro" id="IPR005770">
    <property type="entry name" value="PhnD"/>
</dbReference>
<protein>
    <submittedName>
        <fullName evidence="4">Phosphonate ABC transporter phosphate-binding periplasmic component</fullName>
    </submittedName>
</protein>
<evidence type="ECO:0000256" key="2">
    <source>
        <dbReference type="ARBA" id="ARBA00022729"/>
    </source>
</evidence>
<dbReference type="GO" id="GO:0015716">
    <property type="term" value="P:organic phosphonate transport"/>
    <property type="evidence" value="ECO:0007669"/>
    <property type="project" value="InterPro"/>
</dbReference>
<organism evidence="4 5">
    <name type="scientific">Candidatus Burkholderia verschuerenii</name>
    <dbReference type="NCBI Taxonomy" id="242163"/>
    <lineage>
        <taxon>Bacteria</taxon>
        <taxon>Pseudomonadati</taxon>
        <taxon>Pseudomonadota</taxon>
        <taxon>Betaproteobacteria</taxon>
        <taxon>Burkholderiales</taxon>
        <taxon>Burkholderiaceae</taxon>
        <taxon>Burkholderia</taxon>
    </lineage>
</organism>
<evidence type="ECO:0000313" key="5">
    <source>
        <dbReference type="Proteomes" id="UP000036959"/>
    </source>
</evidence>
<dbReference type="SUPFAM" id="SSF53850">
    <property type="entry name" value="Periplasmic binding protein-like II"/>
    <property type="match status" value="1"/>
</dbReference>
<evidence type="ECO:0000256" key="3">
    <source>
        <dbReference type="SAM" id="SignalP"/>
    </source>
</evidence>
<evidence type="ECO:0000313" key="4">
    <source>
        <dbReference type="EMBL" id="KND62454.1"/>
    </source>
</evidence>
<dbReference type="PANTHER" id="PTHR35841">
    <property type="entry name" value="PHOSPHONATES-BINDING PERIPLASMIC PROTEIN"/>
    <property type="match status" value="1"/>
</dbReference>
<comment type="caution">
    <text evidence="4">The sequence shown here is derived from an EMBL/GenBank/DDBJ whole genome shotgun (WGS) entry which is preliminary data.</text>
</comment>
<gene>
    <name evidence="4" type="ORF">BVER_01664</name>
</gene>
<dbReference type="NCBIfam" id="TIGR03431">
    <property type="entry name" value="PhnD"/>
    <property type="match status" value="1"/>
</dbReference>
<reference evidence="5" key="1">
    <citation type="submission" date="2015-06" db="EMBL/GenBank/DDBJ databases">
        <title>Comparative genomics of Burkholderia leaf nodule symbionts.</title>
        <authorList>
            <person name="Carlier A."/>
            <person name="Eberl L."/>
            <person name="Pinto-Carbo M."/>
        </authorList>
    </citation>
    <scope>NUCLEOTIDE SEQUENCE [LARGE SCALE GENOMIC DNA]</scope>
    <source>
        <strain evidence="5">UZHbot4</strain>
    </source>
</reference>
<proteinExistence type="inferred from homology"/>
<feature type="signal peptide" evidence="3">
    <location>
        <begin position="1"/>
        <end position="24"/>
    </location>
</feature>
<keyword evidence="2 3" id="KW-0732">Signal</keyword>
<keyword evidence="5" id="KW-1185">Reference proteome</keyword>
<dbReference type="PANTHER" id="PTHR35841:SF1">
    <property type="entry name" value="PHOSPHONATES-BINDING PERIPLASMIC PROTEIN"/>
    <property type="match status" value="1"/>
</dbReference>